<dbReference type="Proteomes" id="UP000822688">
    <property type="component" value="Chromosome V"/>
</dbReference>
<proteinExistence type="predicted"/>
<feature type="compositionally biased region" description="Low complexity" evidence="1">
    <location>
        <begin position="20"/>
        <end position="31"/>
    </location>
</feature>
<feature type="compositionally biased region" description="Basic and acidic residues" evidence="1">
    <location>
        <begin position="1"/>
        <end position="12"/>
    </location>
</feature>
<gene>
    <name evidence="2" type="ORF">KC19_VG113100</name>
</gene>
<accession>A0A8T0HPB9</accession>
<reference evidence="2" key="1">
    <citation type="submission" date="2020-06" db="EMBL/GenBank/DDBJ databases">
        <title>WGS assembly of Ceratodon purpureus strain R40.</title>
        <authorList>
            <person name="Carey S.B."/>
            <person name="Jenkins J."/>
            <person name="Shu S."/>
            <person name="Lovell J.T."/>
            <person name="Sreedasyam A."/>
            <person name="Maumus F."/>
            <person name="Tiley G.P."/>
            <person name="Fernandez-Pozo N."/>
            <person name="Barry K."/>
            <person name="Chen C."/>
            <person name="Wang M."/>
            <person name="Lipzen A."/>
            <person name="Daum C."/>
            <person name="Saski C.A."/>
            <person name="Payton A.C."/>
            <person name="Mcbreen J.C."/>
            <person name="Conrad R.E."/>
            <person name="Kollar L.M."/>
            <person name="Olsson S."/>
            <person name="Huttunen S."/>
            <person name="Landis J.B."/>
            <person name="Wickett N.J."/>
            <person name="Johnson M.G."/>
            <person name="Rensing S.A."/>
            <person name="Grimwood J."/>
            <person name="Schmutz J."/>
            <person name="Mcdaniel S.F."/>
        </authorList>
    </citation>
    <scope>NUCLEOTIDE SEQUENCE</scope>
    <source>
        <strain evidence="2">R40</strain>
    </source>
</reference>
<evidence type="ECO:0000313" key="3">
    <source>
        <dbReference type="Proteomes" id="UP000822688"/>
    </source>
</evidence>
<comment type="caution">
    <text evidence="2">The sequence shown here is derived from an EMBL/GenBank/DDBJ whole genome shotgun (WGS) entry which is preliminary data.</text>
</comment>
<organism evidence="2 3">
    <name type="scientific">Ceratodon purpureus</name>
    <name type="common">Fire moss</name>
    <name type="synonym">Dicranum purpureum</name>
    <dbReference type="NCBI Taxonomy" id="3225"/>
    <lineage>
        <taxon>Eukaryota</taxon>
        <taxon>Viridiplantae</taxon>
        <taxon>Streptophyta</taxon>
        <taxon>Embryophyta</taxon>
        <taxon>Bryophyta</taxon>
        <taxon>Bryophytina</taxon>
        <taxon>Bryopsida</taxon>
        <taxon>Dicranidae</taxon>
        <taxon>Pseudoditrichales</taxon>
        <taxon>Ditrichaceae</taxon>
        <taxon>Ceratodon</taxon>
    </lineage>
</organism>
<evidence type="ECO:0000313" key="2">
    <source>
        <dbReference type="EMBL" id="KAG0572641.1"/>
    </source>
</evidence>
<sequence length="299" mass="32896">MGRSEAAHHLESDDFDPWDSDASSQGSSESARPLVQHTPRGRSRSRARQYSSMAFPARMSLRPLLEGRHDNPASSDPSLPMASYRQPPSLTPDSRGQTRGTPSLGIPLNEEFPPTEHPSYFGEVPTRGPWCDVERLGHAINHNDIRLESRIGPPSTPATWTPELLHTRGASSMAWRSSNTGPIEDTRSPECRKRNASRDFQRPYLKEMAAAHAENCEPNVQIPVNSSAGRDESAQMIEMRKGKNKTQRTTEENALPIGGCETPRPYQIPSSQPNPPTAQRVQSLSTFGSGSTASLSTDF</sequence>
<feature type="region of interest" description="Disordered" evidence="1">
    <location>
        <begin position="170"/>
        <end position="194"/>
    </location>
</feature>
<feature type="compositionally biased region" description="Basic and acidic residues" evidence="1">
    <location>
        <begin position="229"/>
        <end position="241"/>
    </location>
</feature>
<feature type="region of interest" description="Disordered" evidence="1">
    <location>
        <begin position="221"/>
        <end position="299"/>
    </location>
</feature>
<dbReference type="AlphaFoldDB" id="A0A8T0HPB9"/>
<feature type="compositionally biased region" description="Basic and acidic residues" evidence="1">
    <location>
        <begin position="184"/>
        <end position="194"/>
    </location>
</feature>
<keyword evidence="3" id="KW-1185">Reference proteome</keyword>
<feature type="compositionally biased region" description="Polar residues" evidence="1">
    <location>
        <begin position="277"/>
        <end position="299"/>
    </location>
</feature>
<name>A0A8T0HPB9_CERPU</name>
<feature type="region of interest" description="Disordered" evidence="1">
    <location>
        <begin position="1"/>
        <end position="121"/>
    </location>
</feature>
<protein>
    <submittedName>
        <fullName evidence="2">Uncharacterized protein</fullName>
    </submittedName>
</protein>
<evidence type="ECO:0000256" key="1">
    <source>
        <dbReference type="SAM" id="MobiDB-lite"/>
    </source>
</evidence>
<dbReference type="EMBL" id="CM026426">
    <property type="protein sequence ID" value="KAG0572641.1"/>
    <property type="molecule type" value="Genomic_DNA"/>
</dbReference>
<feature type="compositionally biased region" description="Polar residues" evidence="1">
    <location>
        <begin position="86"/>
        <end position="101"/>
    </location>
</feature>